<reference evidence="4 5" key="1">
    <citation type="submission" date="2018-05" db="EMBL/GenBank/DDBJ databases">
        <title>Lujinxingia marina gen. nov. sp. nov., a new facultative anaerobic member of the class Deltaproteobacteria, and proposal of Lujinxingaceae fam. nov.</title>
        <authorList>
            <person name="Li C.-M."/>
        </authorList>
    </citation>
    <scope>NUCLEOTIDE SEQUENCE [LARGE SCALE GENOMIC DNA]</scope>
    <source>
        <strain evidence="4 5">B210</strain>
    </source>
</reference>
<organism evidence="4 5">
    <name type="scientific">Lujinxingia litoralis</name>
    <dbReference type="NCBI Taxonomy" id="2211119"/>
    <lineage>
        <taxon>Bacteria</taxon>
        <taxon>Deltaproteobacteria</taxon>
        <taxon>Bradymonadales</taxon>
        <taxon>Lujinxingiaceae</taxon>
        <taxon>Lujinxingia</taxon>
    </lineage>
</organism>
<keyword evidence="2 4" id="KW-0378">Hydrolase</keyword>
<gene>
    <name evidence="4" type="ORF">DL240_03820</name>
</gene>
<evidence type="ECO:0000256" key="1">
    <source>
        <dbReference type="ARBA" id="ARBA00010613"/>
    </source>
</evidence>
<dbReference type="InterPro" id="IPR045254">
    <property type="entry name" value="Nit1/2_C-N_Hydrolase"/>
</dbReference>
<dbReference type="Proteomes" id="UP000249169">
    <property type="component" value="Unassembled WGS sequence"/>
</dbReference>
<dbReference type="CDD" id="cd07572">
    <property type="entry name" value="nit"/>
    <property type="match status" value="1"/>
</dbReference>
<name>A0A328CBD8_9DELT</name>
<evidence type="ECO:0000313" key="4">
    <source>
        <dbReference type="EMBL" id="RAL25348.1"/>
    </source>
</evidence>
<dbReference type="PANTHER" id="PTHR23088:SF27">
    <property type="entry name" value="DEAMINATED GLUTATHIONE AMIDASE"/>
    <property type="match status" value="1"/>
</dbReference>
<evidence type="ECO:0000256" key="2">
    <source>
        <dbReference type="ARBA" id="ARBA00022801"/>
    </source>
</evidence>
<comment type="caution">
    <text evidence="4">The sequence shown here is derived from an EMBL/GenBank/DDBJ whole genome shotgun (WGS) entry which is preliminary data.</text>
</comment>
<dbReference type="InterPro" id="IPR036526">
    <property type="entry name" value="C-N_Hydrolase_sf"/>
</dbReference>
<dbReference type="SUPFAM" id="SSF56317">
    <property type="entry name" value="Carbon-nitrogen hydrolase"/>
    <property type="match status" value="1"/>
</dbReference>
<proteinExistence type="inferred from homology"/>
<dbReference type="RefSeq" id="WP_111728520.1">
    <property type="nucleotide sequence ID" value="NZ_QHKO01000001.1"/>
</dbReference>
<dbReference type="Pfam" id="PF00795">
    <property type="entry name" value="CN_hydrolase"/>
    <property type="match status" value="1"/>
</dbReference>
<dbReference type="PROSITE" id="PS50263">
    <property type="entry name" value="CN_HYDROLASE"/>
    <property type="match status" value="1"/>
</dbReference>
<dbReference type="OrthoDB" id="9811121at2"/>
<accession>A0A328CBD8</accession>
<dbReference type="Gene3D" id="3.60.110.10">
    <property type="entry name" value="Carbon-nitrogen hydrolase"/>
    <property type="match status" value="1"/>
</dbReference>
<dbReference type="PANTHER" id="PTHR23088">
    <property type="entry name" value="NITRILASE-RELATED"/>
    <property type="match status" value="1"/>
</dbReference>
<sequence length="279" mass="30715">MRVALAQIASTRDIEANLKTCRRLAEDAVEQGAGWVIFPECAPFLGPDRDKLPVAETLQGSQIQTFQALARELQAAITVGSFAERSPDPTRTFNTQVHITPAGDIAAVYRKIHLFDARVDGDLTLTESASVVGGQDAVLTAVQVQGEEAKVGLTICYDLRFPELYRELAFRGAEMLTVPSAFTRPTGQAHWHTLLRARAIENQTFVLAPNQWGHHYGTRASFGNSVIYDPWGECLGCLEEGDGVVVADLNLERQREVRQKMPVLTHQRRGLSAPGQHEV</sequence>
<dbReference type="AlphaFoldDB" id="A0A328CBD8"/>
<keyword evidence="5" id="KW-1185">Reference proteome</keyword>
<comment type="similarity">
    <text evidence="1">Belongs to the carbon-nitrogen hydrolase superfamily. NIT1/NIT2 family.</text>
</comment>
<dbReference type="InterPro" id="IPR003010">
    <property type="entry name" value="C-N_Hydrolase"/>
</dbReference>
<dbReference type="EMBL" id="QHKO01000001">
    <property type="protein sequence ID" value="RAL25348.1"/>
    <property type="molecule type" value="Genomic_DNA"/>
</dbReference>
<dbReference type="GO" id="GO:0016811">
    <property type="term" value="F:hydrolase activity, acting on carbon-nitrogen (but not peptide) bonds, in linear amides"/>
    <property type="evidence" value="ECO:0007669"/>
    <property type="project" value="InterPro"/>
</dbReference>
<dbReference type="PROSITE" id="PS01227">
    <property type="entry name" value="UPF0012"/>
    <property type="match status" value="1"/>
</dbReference>
<dbReference type="InterPro" id="IPR001110">
    <property type="entry name" value="UPF0012_CS"/>
</dbReference>
<evidence type="ECO:0000313" key="5">
    <source>
        <dbReference type="Proteomes" id="UP000249169"/>
    </source>
</evidence>
<feature type="domain" description="CN hydrolase" evidence="3">
    <location>
        <begin position="1"/>
        <end position="251"/>
    </location>
</feature>
<evidence type="ECO:0000259" key="3">
    <source>
        <dbReference type="PROSITE" id="PS50263"/>
    </source>
</evidence>
<protein>
    <submittedName>
        <fullName evidence="4">Hydrolase</fullName>
    </submittedName>
</protein>